<gene>
    <name evidence="4" type="ORF">J2S39_001581</name>
</gene>
<dbReference type="RefSeq" id="WP_290195104.1">
    <property type="nucleotide sequence ID" value="NZ_CP047654.1"/>
</dbReference>
<keyword evidence="4" id="KW-0378">Hydrolase</keyword>
<accession>A0ABU1ZYI2</accession>
<dbReference type="Pfam" id="PF16655">
    <property type="entry name" value="PhoD_N"/>
    <property type="match status" value="1"/>
</dbReference>
<evidence type="ECO:0000259" key="2">
    <source>
        <dbReference type="Pfam" id="PF09423"/>
    </source>
</evidence>
<dbReference type="InterPro" id="IPR029052">
    <property type="entry name" value="Metallo-depent_PP-like"/>
</dbReference>
<dbReference type="EMBL" id="JAVDXZ010000001">
    <property type="protein sequence ID" value="MDR7329905.1"/>
    <property type="molecule type" value="Genomic_DNA"/>
</dbReference>
<dbReference type="InterPro" id="IPR052900">
    <property type="entry name" value="Phospholipid_Metab_Enz"/>
</dbReference>
<comment type="caution">
    <text evidence="4">The sequence shown here is derived from an EMBL/GenBank/DDBJ whole genome shotgun (WGS) entry which is preliminary data.</text>
</comment>
<dbReference type="PROSITE" id="PS51318">
    <property type="entry name" value="TAT"/>
    <property type="match status" value="1"/>
</dbReference>
<dbReference type="EC" id="3.1.3.1" evidence="4"/>
<feature type="domain" description="Phospholipase D N-terminal" evidence="3">
    <location>
        <begin position="72"/>
        <end position="173"/>
    </location>
</feature>
<organism evidence="4 5">
    <name type="scientific">Corynebacterium guangdongense</name>
    <dbReference type="NCBI Taxonomy" id="1783348"/>
    <lineage>
        <taxon>Bacteria</taxon>
        <taxon>Bacillati</taxon>
        <taxon>Actinomycetota</taxon>
        <taxon>Actinomycetes</taxon>
        <taxon>Mycobacteriales</taxon>
        <taxon>Corynebacteriaceae</taxon>
        <taxon>Corynebacterium</taxon>
    </lineage>
</organism>
<dbReference type="InterPro" id="IPR032093">
    <property type="entry name" value="PhoD_N"/>
</dbReference>
<dbReference type="GO" id="GO:0004035">
    <property type="term" value="F:alkaline phosphatase activity"/>
    <property type="evidence" value="ECO:0007669"/>
    <property type="project" value="UniProtKB-EC"/>
</dbReference>
<feature type="compositionally biased region" description="Basic and acidic residues" evidence="1">
    <location>
        <begin position="48"/>
        <end position="59"/>
    </location>
</feature>
<evidence type="ECO:0000259" key="3">
    <source>
        <dbReference type="Pfam" id="PF16655"/>
    </source>
</evidence>
<dbReference type="Gene3D" id="2.60.40.380">
    <property type="entry name" value="Purple acid phosphatase-like, N-terminal"/>
    <property type="match status" value="1"/>
</dbReference>
<name>A0ABU1ZYI2_9CORY</name>
<dbReference type="PANTHER" id="PTHR43606:SF2">
    <property type="entry name" value="ALKALINE PHOSPHATASE FAMILY PROTEIN (AFU_ORTHOLOGUE AFUA_5G03860)"/>
    <property type="match status" value="1"/>
</dbReference>
<dbReference type="InterPro" id="IPR038607">
    <property type="entry name" value="PhoD-like_sf"/>
</dbReference>
<dbReference type="CDD" id="cd07389">
    <property type="entry name" value="MPP_PhoD"/>
    <property type="match status" value="1"/>
</dbReference>
<dbReference type="PANTHER" id="PTHR43606">
    <property type="entry name" value="PHOSPHATASE, PUTATIVE (AFU_ORTHOLOGUE AFUA_6G08710)-RELATED"/>
    <property type="match status" value="1"/>
</dbReference>
<feature type="domain" description="PhoD-like phosphatase metallophosphatase" evidence="2">
    <location>
        <begin position="187"/>
        <end position="551"/>
    </location>
</feature>
<feature type="region of interest" description="Disordered" evidence="1">
    <location>
        <begin position="31"/>
        <end position="69"/>
    </location>
</feature>
<protein>
    <submittedName>
        <fullName evidence="4">Alkaline phosphatase D</fullName>
        <ecNumber evidence="4">3.1.3.1</ecNumber>
    </submittedName>
</protein>
<feature type="compositionally biased region" description="Low complexity" evidence="1">
    <location>
        <begin position="35"/>
        <end position="47"/>
    </location>
</feature>
<dbReference type="SUPFAM" id="SSF56300">
    <property type="entry name" value="Metallo-dependent phosphatases"/>
    <property type="match status" value="1"/>
</dbReference>
<keyword evidence="5" id="KW-1185">Reference proteome</keyword>
<proteinExistence type="predicted"/>
<dbReference type="InterPro" id="IPR006311">
    <property type="entry name" value="TAT_signal"/>
</dbReference>
<evidence type="ECO:0000256" key="1">
    <source>
        <dbReference type="SAM" id="MobiDB-lite"/>
    </source>
</evidence>
<dbReference type="Gene3D" id="3.60.21.70">
    <property type="entry name" value="PhoD-like phosphatase"/>
    <property type="match status" value="1"/>
</dbReference>
<evidence type="ECO:0000313" key="5">
    <source>
        <dbReference type="Proteomes" id="UP001180840"/>
    </source>
</evidence>
<sequence>MNSPERGRQGLSRRRVLQSTAGAVALSIAGAPAAQSQLSSNEGSSLSDVRDLEAAKARQPEAYPVQPLPFRHGVASGDPLPDTVILWTRVTPGEDAVPGSGRGEDVRLRWEIATDEAFTRIIGSGETVVTAATDHTVHVDPWGLEPDTEYFYRFTVFTGRYTGTVSPVGRTHTAPAFAATVESMNIAVASCANWESGYFAAYRDMAARGRAAELDLVVFLGDYIYEYGPGEYSGFGPFRLVKPAHEVVTLADYRMRYGQYRTDVDLQSAHAALPWVVVWDDHETADNSWSGGAANHQPATEGDWLARRNAAMQAYFEWLPIRETSPSQQGHIYRSFSYGDLVELTIMDLRTYRDSEAASFDLAGYDDPGRTMLGSEQAQWLAGRIRTSATTWNVLGTSVMFSPMNLLTLQQDERTRPVADFLAEHGIGSAQGFPGVPLNSDQWDGYGAARAALLKLLAEKGSNVLMLTGDIHTEWAHEISHGGRILGAELVGSSVSAPNIDEIIGAPKENAVSHLAESYLLAANPHLKHVELDHHGYAVARLSPDRVRFEFYRTPDVTNQAAEVALAHSMLWVQGAGFTEGMAQALPVGSSAAG</sequence>
<dbReference type="Pfam" id="PF09423">
    <property type="entry name" value="PhoD"/>
    <property type="match status" value="1"/>
</dbReference>
<reference evidence="4" key="1">
    <citation type="submission" date="2023-07" db="EMBL/GenBank/DDBJ databases">
        <title>Sequencing the genomes of 1000 actinobacteria strains.</title>
        <authorList>
            <person name="Klenk H.-P."/>
        </authorList>
    </citation>
    <scope>NUCLEOTIDE SEQUENCE</scope>
    <source>
        <strain evidence="4">DSM 107476</strain>
    </source>
</reference>
<evidence type="ECO:0000313" key="4">
    <source>
        <dbReference type="EMBL" id="MDR7329905.1"/>
    </source>
</evidence>
<dbReference type="InterPro" id="IPR018946">
    <property type="entry name" value="PhoD-like_MPP"/>
</dbReference>
<dbReference type="Proteomes" id="UP001180840">
    <property type="component" value="Unassembled WGS sequence"/>
</dbReference>